<dbReference type="SUPFAM" id="SSF46689">
    <property type="entry name" value="Homeodomain-like"/>
    <property type="match status" value="2"/>
</dbReference>
<dbReference type="Gene3D" id="1.10.10.60">
    <property type="entry name" value="Homeodomain-like"/>
    <property type="match status" value="2"/>
</dbReference>
<dbReference type="SMART" id="SM00342">
    <property type="entry name" value="HTH_ARAC"/>
    <property type="match status" value="1"/>
</dbReference>
<dbReference type="AlphaFoldDB" id="A0A1V3NF45"/>
<accession>A0A1V3NF45</accession>
<keyword evidence="6" id="KW-1185">Reference proteome</keyword>
<comment type="caution">
    <text evidence="5">The sequence shown here is derived from an EMBL/GenBank/DDBJ whole genome shotgun (WGS) entry which is preliminary data.</text>
</comment>
<dbReference type="Proteomes" id="UP000189462">
    <property type="component" value="Unassembled WGS sequence"/>
</dbReference>
<dbReference type="CDD" id="cd03138">
    <property type="entry name" value="GATase1_AraC_2"/>
    <property type="match status" value="1"/>
</dbReference>
<evidence type="ECO:0000256" key="3">
    <source>
        <dbReference type="ARBA" id="ARBA00023163"/>
    </source>
</evidence>
<dbReference type="Pfam" id="PF12833">
    <property type="entry name" value="HTH_18"/>
    <property type="match status" value="1"/>
</dbReference>
<dbReference type="InterPro" id="IPR009057">
    <property type="entry name" value="Homeodomain-like_sf"/>
</dbReference>
<keyword evidence="3" id="KW-0804">Transcription</keyword>
<name>A0A1V3NF45_9GAMM</name>
<evidence type="ECO:0000256" key="1">
    <source>
        <dbReference type="ARBA" id="ARBA00023015"/>
    </source>
</evidence>
<gene>
    <name evidence="5" type="ORF">B1C78_10355</name>
</gene>
<dbReference type="OrthoDB" id="9803764at2"/>
<protein>
    <submittedName>
        <fullName evidence="5">Transcriptional regulator</fullName>
    </submittedName>
</protein>
<keyword evidence="1" id="KW-0805">Transcription regulation</keyword>
<dbReference type="SUPFAM" id="SSF52317">
    <property type="entry name" value="Class I glutamine amidotransferase-like"/>
    <property type="match status" value="1"/>
</dbReference>
<dbReference type="STRING" id="108003.B1C78_10355"/>
<dbReference type="EMBL" id="MVBK01000059">
    <property type="protein sequence ID" value="OOG23681.1"/>
    <property type="molecule type" value="Genomic_DNA"/>
</dbReference>
<dbReference type="Gene3D" id="3.40.50.880">
    <property type="match status" value="1"/>
</dbReference>
<dbReference type="InterPro" id="IPR052158">
    <property type="entry name" value="INH-QAR"/>
</dbReference>
<organism evidence="5 6">
    <name type="scientific">Thioalkalivibrio denitrificans</name>
    <dbReference type="NCBI Taxonomy" id="108003"/>
    <lineage>
        <taxon>Bacteria</taxon>
        <taxon>Pseudomonadati</taxon>
        <taxon>Pseudomonadota</taxon>
        <taxon>Gammaproteobacteria</taxon>
        <taxon>Chromatiales</taxon>
        <taxon>Ectothiorhodospiraceae</taxon>
        <taxon>Thioalkalivibrio</taxon>
    </lineage>
</organism>
<dbReference type="GO" id="GO:0003700">
    <property type="term" value="F:DNA-binding transcription factor activity"/>
    <property type="evidence" value="ECO:0007669"/>
    <property type="project" value="InterPro"/>
</dbReference>
<keyword evidence="2" id="KW-0238">DNA-binding</keyword>
<dbReference type="Pfam" id="PF01965">
    <property type="entry name" value="DJ-1_PfpI"/>
    <property type="match status" value="1"/>
</dbReference>
<dbReference type="PROSITE" id="PS01124">
    <property type="entry name" value="HTH_ARAC_FAMILY_2"/>
    <property type="match status" value="1"/>
</dbReference>
<dbReference type="InterPro" id="IPR018060">
    <property type="entry name" value="HTH_AraC"/>
</dbReference>
<evidence type="ECO:0000313" key="6">
    <source>
        <dbReference type="Proteomes" id="UP000189462"/>
    </source>
</evidence>
<feature type="domain" description="HTH araC/xylS-type" evidence="4">
    <location>
        <begin position="236"/>
        <end position="334"/>
    </location>
</feature>
<dbReference type="PRINTS" id="PR00032">
    <property type="entry name" value="HTHARAC"/>
</dbReference>
<proteinExistence type="predicted"/>
<dbReference type="InterPro" id="IPR029062">
    <property type="entry name" value="Class_I_gatase-like"/>
</dbReference>
<sequence length="341" mass="37599">MNPRDPVDSVSVSLVALPESTPTALFGFYEVFSAVGCIWPELTGEPSEARSMTPRIVAASREPFQCAVGVPITPQAAFGEVSHTDVVVVTDLALAMDRDPRGRWPGAAAWVRDRHAAGSTVCSVCTGSVLLADAGLLDGCEATSHWSAAGLFDVYYPQVRLHPERILSPAGSDHRLVTCGGMGSWEDLALYLVARYCGEAEAVRMAKVFVLGDRSEGQLPFAAMVRPRRHEDAAIGTCQLWLADHYDEPHPVARMLALSGLTERTFTRRFRAATGYAPVEYVQTLRIEEARQLLERSAETTDAIARKVGYEDTAFFRRLFKRRTGVTPSRYRQRYLRIAHP</sequence>
<dbReference type="InterPro" id="IPR002818">
    <property type="entry name" value="DJ-1/PfpI"/>
</dbReference>
<evidence type="ECO:0000313" key="5">
    <source>
        <dbReference type="EMBL" id="OOG23681.1"/>
    </source>
</evidence>
<dbReference type="PANTHER" id="PTHR43130:SF11">
    <property type="entry name" value="TRANSCRIPTIONAL REGULATORY PROTEIN"/>
    <property type="match status" value="1"/>
</dbReference>
<reference evidence="5 6" key="1">
    <citation type="submission" date="2017-02" db="EMBL/GenBank/DDBJ databases">
        <title>Genomic diversity within the haloalkaliphilic genus Thioalkalivibrio.</title>
        <authorList>
            <person name="Ahn A.-C."/>
            <person name="Meier-Kolthoff J."/>
            <person name="Overmars L."/>
            <person name="Richter M."/>
            <person name="Woyke T."/>
            <person name="Sorokin D.Y."/>
            <person name="Muyzer G."/>
        </authorList>
    </citation>
    <scope>NUCLEOTIDE SEQUENCE [LARGE SCALE GENOMIC DNA]</scope>
    <source>
        <strain evidence="5 6">ALJD</strain>
    </source>
</reference>
<dbReference type="InterPro" id="IPR020449">
    <property type="entry name" value="Tscrpt_reg_AraC-type_HTH"/>
</dbReference>
<evidence type="ECO:0000256" key="2">
    <source>
        <dbReference type="ARBA" id="ARBA00023125"/>
    </source>
</evidence>
<dbReference type="PANTHER" id="PTHR43130">
    <property type="entry name" value="ARAC-FAMILY TRANSCRIPTIONAL REGULATOR"/>
    <property type="match status" value="1"/>
</dbReference>
<evidence type="ECO:0000259" key="4">
    <source>
        <dbReference type="PROSITE" id="PS01124"/>
    </source>
</evidence>
<dbReference type="GO" id="GO:0043565">
    <property type="term" value="F:sequence-specific DNA binding"/>
    <property type="evidence" value="ECO:0007669"/>
    <property type="project" value="InterPro"/>
</dbReference>